<keyword evidence="3" id="KW-1185">Reference proteome</keyword>
<dbReference type="Proteomes" id="UP001201873">
    <property type="component" value="Unassembled WGS sequence"/>
</dbReference>
<dbReference type="SUPFAM" id="SSF51735">
    <property type="entry name" value="NAD(P)-binding Rossmann-fold domains"/>
    <property type="match status" value="1"/>
</dbReference>
<dbReference type="InterPro" id="IPR036291">
    <property type="entry name" value="NAD(P)-bd_dom_sf"/>
</dbReference>
<dbReference type="RefSeq" id="WP_248824723.1">
    <property type="nucleotide sequence ID" value="NZ_JALKFT010000009.1"/>
</dbReference>
<organism evidence="2 3">
    <name type="scientific">Frankia umida</name>
    <dbReference type="NCBI Taxonomy" id="573489"/>
    <lineage>
        <taxon>Bacteria</taxon>
        <taxon>Bacillati</taxon>
        <taxon>Actinomycetota</taxon>
        <taxon>Actinomycetes</taxon>
        <taxon>Frankiales</taxon>
        <taxon>Frankiaceae</taxon>
        <taxon>Frankia</taxon>
    </lineage>
</organism>
<accession>A0ABT0JY41</accession>
<name>A0ABT0JY41_9ACTN</name>
<protein>
    <submittedName>
        <fullName evidence="2">NAD(P)-dependent oxidoreductase</fullName>
    </submittedName>
</protein>
<evidence type="ECO:0000259" key="1">
    <source>
        <dbReference type="Pfam" id="PF01370"/>
    </source>
</evidence>
<dbReference type="EMBL" id="JALKFT010000009">
    <property type="protein sequence ID" value="MCK9876469.1"/>
    <property type="molecule type" value="Genomic_DNA"/>
</dbReference>
<evidence type="ECO:0000313" key="2">
    <source>
        <dbReference type="EMBL" id="MCK9876469.1"/>
    </source>
</evidence>
<dbReference type="PANTHER" id="PTHR43245">
    <property type="entry name" value="BIFUNCTIONAL POLYMYXIN RESISTANCE PROTEIN ARNA"/>
    <property type="match status" value="1"/>
</dbReference>
<dbReference type="InterPro" id="IPR050177">
    <property type="entry name" value="Lipid_A_modif_metabolic_enz"/>
</dbReference>
<dbReference type="InterPro" id="IPR001509">
    <property type="entry name" value="Epimerase_deHydtase"/>
</dbReference>
<sequence>MSRVAVFGAGGFIGTATTVALREAGHEVVACRALRLRVDAATLERPTWAPARDQIARLAGELDDVEVVVNAAGIATAGAARTPMLVGGNAAWPRLLADACARAGVPRLVHVSTAAVQGRAHVLDESLRYAPLTPYARSKTLGEQLLRDAAARGRVAVTLYRPPSVHGSGRRMTAAFAAFCRRYPLVTCGDGDQPVPVALIGNVGAVIAAILTAEHAPFVVAHPYEGHTVRSLYETFAPGRRLHTTPPALVRGLLDATAPTGQWLAPLGALCRRADLLLLGQAQRPGWLRHRDFELPLGRPAWHELAAATRHAELPLSSHVP</sequence>
<dbReference type="Gene3D" id="3.40.50.720">
    <property type="entry name" value="NAD(P)-binding Rossmann-like Domain"/>
    <property type="match status" value="1"/>
</dbReference>
<proteinExistence type="predicted"/>
<gene>
    <name evidence="2" type="ORF">MXD59_11910</name>
</gene>
<dbReference type="Pfam" id="PF01370">
    <property type="entry name" value="Epimerase"/>
    <property type="match status" value="1"/>
</dbReference>
<evidence type="ECO:0000313" key="3">
    <source>
        <dbReference type="Proteomes" id="UP001201873"/>
    </source>
</evidence>
<dbReference type="CDD" id="cd08946">
    <property type="entry name" value="SDR_e"/>
    <property type="match status" value="1"/>
</dbReference>
<reference evidence="2 3" key="1">
    <citation type="submission" date="2022-04" db="EMBL/GenBank/DDBJ databases">
        <title>Genome diversity in the genus Frankia.</title>
        <authorList>
            <person name="Carlos-Shanley C."/>
            <person name="Hahn D."/>
        </authorList>
    </citation>
    <scope>NUCLEOTIDE SEQUENCE [LARGE SCALE GENOMIC DNA]</scope>
    <source>
        <strain evidence="2 3">Ag45/Mut15</strain>
    </source>
</reference>
<comment type="caution">
    <text evidence="2">The sequence shown here is derived from an EMBL/GenBank/DDBJ whole genome shotgun (WGS) entry which is preliminary data.</text>
</comment>
<feature type="domain" description="NAD-dependent epimerase/dehydratase" evidence="1">
    <location>
        <begin position="5"/>
        <end position="213"/>
    </location>
</feature>